<keyword evidence="2" id="KW-0378">Hydrolase</keyword>
<dbReference type="InterPro" id="IPR050466">
    <property type="entry name" value="Carboxylest/Gibb_receptor"/>
</dbReference>
<evidence type="ECO:0000313" key="2">
    <source>
        <dbReference type="EMBL" id="KAF1988643.1"/>
    </source>
</evidence>
<dbReference type="Proteomes" id="UP000800041">
    <property type="component" value="Unassembled WGS sequence"/>
</dbReference>
<dbReference type="OrthoDB" id="408631at2759"/>
<dbReference type="GO" id="GO:0016787">
    <property type="term" value="F:hydrolase activity"/>
    <property type="evidence" value="ECO:0007669"/>
    <property type="project" value="UniProtKB-KW"/>
</dbReference>
<proteinExistence type="predicted"/>
<dbReference type="InterPro" id="IPR029058">
    <property type="entry name" value="AB_hydrolase_fold"/>
</dbReference>
<feature type="domain" description="Alpha/beta hydrolase fold-3" evidence="1">
    <location>
        <begin position="94"/>
        <end position="309"/>
    </location>
</feature>
<gene>
    <name evidence="2" type="ORF">K402DRAFT_462015</name>
</gene>
<dbReference type="PANTHER" id="PTHR23024:SF643">
    <property type="entry name" value="AB HYDROLASE SUPERFAMILY PROTEIN B1A11.02"/>
    <property type="match status" value="1"/>
</dbReference>
<organism evidence="2 3">
    <name type="scientific">Aulographum hederae CBS 113979</name>
    <dbReference type="NCBI Taxonomy" id="1176131"/>
    <lineage>
        <taxon>Eukaryota</taxon>
        <taxon>Fungi</taxon>
        <taxon>Dikarya</taxon>
        <taxon>Ascomycota</taxon>
        <taxon>Pezizomycotina</taxon>
        <taxon>Dothideomycetes</taxon>
        <taxon>Pleosporomycetidae</taxon>
        <taxon>Aulographales</taxon>
        <taxon>Aulographaceae</taxon>
    </lineage>
</organism>
<sequence length="338" mass="37922">MDYTREELERLNEIDPPFAKAIKESPAMVTTGDFPFMRSMRAAHLAKVYHLLPISGPIPEVNESYRQIPVRDGTTIRIKIYTPANPKADKHPLIVQYHEGGFCMGGLEDEDLNCRMFCRDLDAICVNVEYRLAPEHTFPIPIDDSWDALQWIGSHASELGADPSIGFIVGGGSAGGNIAAVLAHAARDFSLSPPLTGNYLCVPALLSPHAVPEKWKAHYRSRQESVDDPILKDLGRSTMIEDTYKPDEGSWWYNVLNHEKGHGSLPPTYMQVGGMDPLRDEALIYEKELKDNSVKVKVDMYAGHGHYFWTNFPALARGKEFINDTRKGVRWLLEQSGK</sequence>
<evidence type="ECO:0000259" key="1">
    <source>
        <dbReference type="Pfam" id="PF07859"/>
    </source>
</evidence>
<dbReference type="Gene3D" id="3.40.50.1820">
    <property type="entry name" value="alpha/beta hydrolase"/>
    <property type="match status" value="1"/>
</dbReference>
<keyword evidence="3" id="KW-1185">Reference proteome</keyword>
<evidence type="ECO:0000313" key="3">
    <source>
        <dbReference type="Proteomes" id="UP000800041"/>
    </source>
</evidence>
<dbReference type="AlphaFoldDB" id="A0A6G1H5Z1"/>
<dbReference type="PANTHER" id="PTHR23024">
    <property type="entry name" value="ARYLACETAMIDE DEACETYLASE"/>
    <property type="match status" value="1"/>
</dbReference>
<reference evidence="2" key="1">
    <citation type="journal article" date="2020" name="Stud. Mycol.">
        <title>101 Dothideomycetes genomes: a test case for predicting lifestyles and emergence of pathogens.</title>
        <authorList>
            <person name="Haridas S."/>
            <person name="Albert R."/>
            <person name="Binder M."/>
            <person name="Bloem J."/>
            <person name="Labutti K."/>
            <person name="Salamov A."/>
            <person name="Andreopoulos B."/>
            <person name="Baker S."/>
            <person name="Barry K."/>
            <person name="Bills G."/>
            <person name="Bluhm B."/>
            <person name="Cannon C."/>
            <person name="Castanera R."/>
            <person name="Culley D."/>
            <person name="Daum C."/>
            <person name="Ezra D."/>
            <person name="Gonzalez J."/>
            <person name="Henrissat B."/>
            <person name="Kuo A."/>
            <person name="Liang C."/>
            <person name="Lipzen A."/>
            <person name="Lutzoni F."/>
            <person name="Magnuson J."/>
            <person name="Mondo S."/>
            <person name="Nolan M."/>
            <person name="Ohm R."/>
            <person name="Pangilinan J."/>
            <person name="Park H.-J."/>
            <person name="Ramirez L."/>
            <person name="Alfaro M."/>
            <person name="Sun H."/>
            <person name="Tritt A."/>
            <person name="Yoshinaga Y."/>
            <person name="Zwiers L.-H."/>
            <person name="Turgeon B."/>
            <person name="Goodwin S."/>
            <person name="Spatafora J."/>
            <person name="Crous P."/>
            <person name="Grigoriev I."/>
        </authorList>
    </citation>
    <scope>NUCLEOTIDE SEQUENCE</scope>
    <source>
        <strain evidence="2">CBS 113979</strain>
    </source>
</reference>
<dbReference type="InterPro" id="IPR013094">
    <property type="entry name" value="AB_hydrolase_3"/>
</dbReference>
<dbReference type="EMBL" id="ML977148">
    <property type="protein sequence ID" value="KAF1988643.1"/>
    <property type="molecule type" value="Genomic_DNA"/>
</dbReference>
<dbReference type="SUPFAM" id="SSF53474">
    <property type="entry name" value="alpha/beta-Hydrolases"/>
    <property type="match status" value="1"/>
</dbReference>
<name>A0A6G1H5Z1_9PEZI</name>
<dbReference type="Pfam" id="PF07859">
    <property type="entry name" value="Abhydrolase_3"/>
    <property type="match status" value="1"/>
</dbReference>
<accession>A0A6G1H5Z1</accession>
<protein>
    <submittedName>
        <fullName evidence="2">Alpha/beta-hydrolase</fullName>
    </submittedName>
</protein>